<proteinExistence type="predicted"/>
<reference evidence="1 2" key="1">
    <citation type="submission" date="2014-07" db="EMBL/GenBank/DDBJ databases">
        <title>Complete Genome of Citrobacter freundii Myophage Miller.</title>
        <authorList>
            <person name="Hwang K."/>
            <person name="Luna A.J."/>
            <person name="Hernandez A.C."/>
            <person name="Everett G.F.K."/>
        </authorList>
    </citation>
    <scope>NUCLEOTIDE SEQUENCE [LARGE SCALE GENOMIC DNA]</scope>
</reference>
<name>A0A076YK52_9CAUD</name>
<evidence type="ECO:0000313" key="2">
    <source>
        <dbReference type="Proteomes" id="UP000201263"/>
    </source>
</evidence>
<dbReference type="KEGG" id="vg:22113703"/>
<accession>A0A076YK52</accession>
<keyword evidence="2" id="KW-1185">Reference proteome</keyword>
<dbReference type="EMBL" id="KM236237">
    <property type="protein sequence ID" value="AIK68167.1"/>
    <property type="molecule type" value="Genomic_DNA"/>
</dbReference>
<organism evidence="1 2">
    <name type="scientific">Citrobacter phage Miller</name>
    <dbReference type="NCBI Taxonomy" id="1527524"/>
    <lineage>
        <taxon>Viruses</taxon>
        <taxon>Duplodnaviria</taxon>
        <taxon>Heunggongvirae</taxon>
        <taxon>Uroviricota</taxon>
        <taxon>Caudoviricetes</taxon>
        <taxon>Pantevenvirales</taxon>
        <taxon>Straboviridae</taxon>
        <taxon>Pseudotevenvirus</taxon>
        <taxon>Pseudotevenvirus miller</taxon>
    </lineage>
</organism>
<dbReference type="GeneID" id="22113703"/>
<dbReference type="RefSeq" id="YP_009097833.1">
    <property type="nucleotide sequence ID" value="NC_025414.1"/>
</dbReference>
<gene>
    <name evidence="1" type="ORF">CPTMiller_00231</name>
</gene>
<evidence type="ECO:0000313" key="1">
    <source>
        <dbReference type="EMBL" id="AIK68167.1"/>
    </source>
</evidence>
<protein>
    <submittedName>
        <fullName evidence="1">Uncharacterized protein</fullName>
    </submittedName>
</protein>
<dbReference type="Proteomes" id="UP000201263">
    <property type="component" value="Segment"/>
</dbReference>
<sequence>MLLFEFNDVFAKFSDAIQAKFGKRPENMTETEYNTAVSSLVRTDFYEKLAIEVLGWDMMKWGMTYRDREVGFILVNEVKSPLWVNNQKVAYMDKVCAEMGIVRLDFWTCKDLNELKGHAYRCPLISRNEKHRQAWDSAGKYRSVYLNDDMNITIQDVNRAFADYTP</sequence>